<proteinExistence type="predicted"/>
<feature type="region of interest" description="Disordered" evidence="1">
    <location>
        <begin position="186"/>
        <end position="212"/>
    </location>
</feature>
<dbReference type="AlphaFoldDB" id="A0A812RTN8"/>
<sequence length="212" mass="23149">MSDALVAEAIAGELTSTGLASAEVKNGGQEAVDVDAAPKPKPRWYVNKLAAKRKLREQKAATEGRELRAYIKASKGETCSHVTAQADRVIAEIQKTVRDEISQCSVKRSKPAEKPTEKVAQAQDAEKKRSRPVKVEDPEKKRKAEEDKAAKKALAEEKKAKAEQRKLAIADLKEKKAALEAEIKALAATKKPKKSIDDKQVPPTSCEKNPES</sequence>
<feature type="compositionally biased region" description="Basic and acidic residues" evidence="1">
    <location>
        <begin position="133"/>
        <end position="164"/>
    </location>
</feature>
<dbReference type="Proteomes" id="UP000649617">
    <property type="component" value="Unassembled WGS sequence"/>
</dbReference>
<keyword evidence="3" id="KW-1185">Reference proteome</keyword>
<evidence type="ECO:0000256" key="1">
    <source>
        <dbReference type="SAM" id="MobiDB-lite"/>
    </source>
</evidence>
<accession>A0A812RTN8</accession>
<comment type="caution">
    <text evidence="2">The sequence shown here is derived from an EMBL/GenBank/DDBJ whole genome shotgun (WGS) entry which is preliminary data.</text>
</comment>
<evidence type="ECO:0000313" key="3">
    <source>
        <dbReference type="Proteomes" id="UP000649617"/>
    </source>
</evidence>
<reference evidence="2" key="1">
    <citation type="submission" date="2021-02" db="EMBL/GenBank/DDBJ databases">
        <authorList>
            <person name="Dougan E. K."/>
            <person name="Rhodes N."/>
            <person name="Thang M."/>
            <person name="Chan C."/>
        </authorList>
    </citation>
    <scope>NUCLEOTIDE SEQUENCE</scope>
</reference>
<protein>
    <submittedName>
        <fullName evidence="2">Uncharacterized protein</fullName>
    </submittedName>
</protein>
<feature type="compositionally biased region" description="Polar residues" evidence="1">
    <location>
        <begin position="202"/>
        <end position="212"/>
    </location>
</feature>
<feature type="non-terminal residue" evidence="2">
    <location>
        <position position="212"/>
    </location>
</feature>
<feature type="non-terminal residue" evidence="2">
    <location>
        <position position="1"/>
    </location>
</feature>
<gene>
    <name evidence="2" type="ORF">SPIL2461_LOCUS11061</name>
</gene>
<evidence type="ECO:0000313" key="2">
    <source>
        <dbReference type="EMBL" id="CAE7451238.1"/>
    </source>
</evidence>
<name>A0A812RTN8_SYMPI</name>
<feature type="region of interest" description="Disordered" evidence="1">
    <location>
        <begin position="101"/>
        <end position="164"/>
    </location>
</feature>
<dbReference type="EMBL" id="CAJNIZ010021401">
    <property type="protein sequence ID" value="CAE7451238.1"/>
    <property type="molecule type" value="Genomic_DNA"/>
</dbReference>
<organism evidence="2 3">
    <name type="scientific">Symbiodinium pilosum</name>
    <name type="common">Dinoflagellate</name>
    <dbReference type="NCBI Taxonomy" id="2952"/>
    <lineage>
        <taxon>Eukaryota</taxon>
        <taxon>Sar</taxon>
        <taxon>Alveolata</taxon>
        <taxon>Dinophyceae</taxon>
        <taxon>Suessiales</taxon>
        <taxon>Symbiodiniaceae</taxon>
        <taxon>Symbiodinium</taxon>
    </lineage>
</organism>